<reference evidence="1" key="2">
    <citation type="submission" date="2021-08" db="EMBL/GenBank/DDBJ databases">
        <authorList>
            <person name="Tani A."/>
            <person name="Ola A."/>
            <person name="Ogura Y."/>
            <person name="Katsura K."/>
            <person name="Hayashi T."/>
        </authorList>
    </citation>
    <scope>NUCLEOTIDE SEQUENCE</scope>
    <source>
        <strain evidence="1">LMG 23639</strain>
    </source>
</reference>
<evidence type="ECO:0000313" key="1">
    <source>
        <dbReference type="EMBL" id="GJE08911.1"/>
    </source>
</evidence>
<dbReference type="Proteomes" id="UP001055102">
    <property type="component" value="Unassembled WGS sequence"/>
</dbReference>
<sequence length="84" mass="8758">MPDRDTIPTLPGRKMLAGMMPIFDSPAVTTPGQFGPTRRDFEPASARFTRTMSRTGMPSVMHTISGTSAATASRMASAAPGGGT</sequence>
<protein>
    <submittedName>
        <fullName evidence="1">Uncharacterized protein</fullName>
    </submittedName>
</protein>
<name>A0ABQ4T3D6_9HYPH</name>
<proteinExistence type="predicted"/>
<comment type="caution">
    <text evidence="1">The sequence shown here is derived from an EMBL/GenBank/DDBJ whole genome shotgun (WGS) entry which is preliminary data.</text>
</comment>
<dbReference type="EMBL" id="BPQR01000098">
    <property type="protein sequence ID" value="GJE08911.1"/>
    <property type="molecule type" value="Genomic_DNA"/>
</dbReference>
<organism evidence="1 2">
    <name type="scientific">Methylobacterium jeotgali</name>
    <dbReference type="NCBI Taxonomy" id="381630"/>
    <lineage>
        <taxon>Bacteria</taxon>
        <taxon>Pseudomonadati</taxon>
        <taxon>Pseudomonadota</taxon>
        <taxon>Alphaproteobacteria</taxon>
        <taxon>Hyphomicrobiales</taxon>
        <taxon>Methylobacteriaceae</taxon>
        <taxon>Methylobacterium</taxon>
    </lineage>
</organism>
<keyword evidence="2" id="KW-1185">Reference proteome</keyword>
<accession>A0ABQ4T3D6</accession>
<gene>
    <name evidence="1" type="ORF">AOPFMNJM_4259</name>
</gene>
<evidence type="ECO:0000313" key="2">
    <source>
        <dbReference type="Proteomes" id="UP001055102"/>
    </source>
</evidence>
<reference evidence="1" key="1">
    <citation type="journal article" date="2021" name="Front. Microbiol.">
        <title>Comprehensive Comparative Genomics and Phenotyping of Methylobacterium Species.</title>
        <authorList>
            <person name="Alessa O."/>
            <person name="Ogura Y."/>
            <person name="Fujitani Y."/>
            <person name="Takami H."/>
            <person name="Hayashi T."/>
            <person name="Sahin N."/>
            <person name="Tani A."/>
        </authorList>
    </citation>
    <scope>NUCLEOTIDE SEQUENCE</scope>
    <source>
        <strain evidence="1">LMG 23639</strain>
    </source>
</reference>